<reference evidence="2 3" key="1">
    <citation type="submission" date="2018-09" db="EMBL/GenBank/DDBJ databases">
        <authorList>
            <person name="Zhu H."/>
        </authorList>
    </citation>
    <scope>NUCLEOTIDE SEQUENCE [LARGE SCALE GENOMIC DNA]</scope>
    <source>
        <strain evidence="2 3">K2W22B-5</strain>
    </source>
</reference>
<protein>
    <submittedName>
        <fullName evidence="2">Tetratricopeptide repeat protein</fullName>
    </submittedName>
</protein>
<evidence type="ECO:0000313" key="2">
    <source>
        <dbReference type="EMBL" id="RJF76826.1"/>
    </source>
</evidence>
<proteinExistence type="predicted"/>
<dbReference type="Gene3D" id="1.25.40.10">
    <property type="entry name" value="Tetratricopeptide repeat domain"/>
    <property type="match status" value="1"/>
</dbReference>
<dbReference type="SUPFAM" id="SSF48452">
    <property type="entry name" value="TPR-like"/>
    <property type="match status" value="1"/>
</dbReference>
<organism evidence="2 3">
    <name type="scientific">Azospirillum cavernae</name>
    <dbReference type="NCBI Taxonomy" id="2320860"/>
    <lineage>
        <taxon>Bacteria</taxon>
        <taxon>Pseudomonadati</taxon>
        <taxon>Pseudomonadota</taxon>
        <taxon>Alphaproteobacteria</taxon>
        <taxon>Rhodospirillales</taxon>
        <taxon>Azospirillaceae</taxon>
        <taxon>Azospirillum</taxon>
    </lineage>
</organism>
<sequence>MLSLRIEDRHNVALAMNKRLPHHTVRHGNHCLAALRKDFFSVVHGKKTMSKNTAHLQDSTNAPSFQDQIIDLCRSWLARDPEDADAWRFLAESLLRSGSASEAERAARQAVARLPTMAGPYKVLGDCLLAQRRAAEAATAYVEAIARPPVPAGAYFNLAQIRFAEGAAQEGEKLCRRALELRPDEPAGYLFMANQFVRMERHEEAVALLQLALTSNPDCISAYDVLAKAQSKTGKFLEAMDHSSKANELRVSARHFVDMTSWRGLPGQIGDALKLYGHQLAHGGDPIRASLNLARAADLCARQLLGLVEACKVKIGPRAP</sequence>
<keyword evidence="3" id="KW-1185">Reference proteome</keyword>
<dbReference type="EMBL" id="QYUL01000006">
    <property type="protein sequence ID" value="RJF76826.1"/>
    <property type="molecule type" value="Genomic_DNA"/>
</dbReference>
<dbReference type="InterPro" id="IPR019734">
    <property type="entry name" value="TPR_rpt"/>
</dbReference>
<dbReference type="Pfam" id="PF13432">
    <property type="entry name" value="TPR_16"/>
    <property type="match status" value="2"/>
</dbReference>
<evidence type="ECO:0000256" key="1">
    <source>
        <dbReference type="PROSITE-ProRule" id="PRU00339"/>
    </source>
</evidence>
<dbReference type="PANTHER" id="PTHR12558:SF13">
    <property type="entry name" value="CELL DIVISION CYCLE PROTEIN 27 HOMOLOG"/>
    <property type="match status" value="1"/>
</dbReference>
<dbReference type="Proteomes" id="UP000283458">
    <property type="component" value="Unassembled WGS sequence"/>
</dbReference>
<keyword evidence="1" id="KW-0802">TPR repeat</keyword>
<dbReference type="AlphaFoldDB" id="A0A418VL01"/>
<gene>
    <name evidence="2" type="ORF">D3877_28500</name>
</gene>
<dbReference type="PANTHER" id="PTHR12558">
    <property type="entry name" value="CELL DIVISION CYCLE 16,23,27"/>
    <property type="match status" value="1"/>
</dbReference>
<dbReference type="InterPro" id="IPR011990">
    <property type="entry name" value="TPR-like_helical_dom_sf"/>
</dbReference>
<dbReference type="PROSITE" id="PS50005">
    <property type="entry name" value="TPR"/>
    <property type="match status" value="1"/>
</dbReference>
<dbReference type="SMART" id="SM00028">
    <property type="entry name" value="TPR"/>
    <property type="match status" value="4"/>
</dbReference>
<evidence type="ECO:0000313" key="3">
    <source>
        <dbReference type="Proteomes" id="UP000283458"/>
    </source>
</evidence>
<comment type="caution">
    <text evidence="2">The sequence shown here is derived from an EMBL/GenBank/DDBJ whole genome shotgun (WGS) entry which is preliminary data.</text>
</comment>
<feature type="repeat" description="TPR" evidence="1">
    <location>
        <begin position="152"/>
        <end position="185"/>
    </location>
</feature>
<name>A0A418VL01_9PROT</name>
<accession>A0A418VL01</accession>